<feature type="region of interest" description="Disordered" evidence="4">
    <location>
        <begin position="299"/>
        <end position="359"/>
    </location>
</feature>
<feature type="compositionally biased region" description="Low complexity" evidence="4">
    <location>
        <begin position="981"/>
        <end position="1005"/>
    </location>
</feature>
<dbReference type="OrthoDB" id="129353at2759"/>
<feature type="region of interest" description="Disordered" evidence="4">
    <location>
        <begin position="1207"/>
        <end position="1231"/>
    </location>
</feature>
<feature type="domain" description="BRCT" evidence="5">
    <location>
        <begin position="1259"/>
        <end position="1387"/>
    </location>
</feature>
<feature type="region of interest" description="Disordered" evidence="4">
    <location>
        <begin position="379"/>
        <end position="611"/>
    </location>
</feature>
<dbReference type="Gene3D" id="2.30.30.140">
    <property type="match status" value="1"/>
</dbReference>
<evidence type="ECO:0000256" key="4">
    <source>
        <dbReference type="SAM" id="MobiDB-lite"/>
    </source>
</evidence>
<dbReference type="Pfam" id="PF00533">
    <property type="entry name" value="BRCT"/>
    <property type="match status" value="1"/>
</dbReference>
<dbReference type="InterPro" id="IPR047249">
    <property type="entry name" value="BRCT_p53bp1-like_rpt1"/>
</dbReference>
<dbReference type="GO" id="GO:0000213">
    <property type="term" value="F:tRNA-intron lyase activity"/>
    <property type="evidence" value="ECO:0007669"/>
    <property type="project" value="UniProtKB-EC"/>
</dbReference>
<dbReference type="InterPro" id="IPR047252">
    <property type="entry name" value="TP53BP1-like"/>
</dbReference>
<evidence type="ECO:0000259" key="5">
    <source>
        <dbReference type="PROSITE" id="PS50172"/>
    </source>
</evidence>
<evidence type="ECO:0000256" key="3">
    <source>
        <dbReference type="ARBA" id="ARBA00023242"/>
    </source>
</evidence>
<feature type="region of interest" description="Disordered" evidence="4">
    <location>
        <begin position="161"/>
        <end position="242"/>
    </location>
</feature>
<feature type="compositionally biased region" description="Polar residues" evidence="4">
    <location>
        <begin position="496"/>
        <end position="515"/>
    </location>
</feature>
<feature type="compositionally biased region" description="Acidic residues" evidence="4">
    <location>
        <begin position="433"/>
        <end position="442"/>
    </location>
</feature>
<evidence type="ECO:0000256" key="1">
    <source>
        <dbReference type="ARBA" id="ARBA00004123"/>
    </source>
</evidence>
<protein>
    <submittedName>
        <fullName evidence="6">Radiation sensitive protein rad9</fullName>
        <ecNumber evidence="6">4.6.1.16</ecNumber>
    </submittedName>
</protein>
<keyword evidence="3" id="KW-0539">Nucleus</keyword>
<dbReference type="PROSITE" id="PS50172">
    <property type="entry name" value="BRCT"/>
    <property type="match status" value="1"/>
</dbReference>
<feature type="compositionally biased region" description="Basic and acidic residues" evidence="4">
    <location>
        <begin position="731"/>
        <end position="743"/>
    </location>
</feature>
<dbReference type="Proteomes" id="UP001140560">
    <property type="component" value="Unassembled WGS sequence"/>
</dbReference>
<sequence>MAESQALTVLADTLYDDPSQLSQALRQRAGSDKPLHFTTSTESHHSGNTASAFTVSPQLSRALVPQQPPVVLARVDHAPSSRRVATANYVKPALPQHHSAPTSTGIVAEVVGAYKMHHSFSVMDAPGDTQPDSQMHKQWTSGVFPTVEANNRPVSLFTEHVDEEEEENDLPTDEVRASQSSQQRNNPTVTSPTVFDIDDRAPAEQHSLALTSPLKFETPALAGRKRDNSGQMLSSAARSNETPGTVVSASAFFPVALGNGAIAGGPLMSLTQAWQNTQAPTSPAVGGASEDVVFTRPSPNFTNARHSSPIPAYSSPIKAIRPETPKSDPVIRSSSEPRAEYVTMKQSQEKRKLSTGDERVTAVEQDSWQELSVKMKRRKAKEQFHQRAARSLSNISAPTPLVPRSGRKRAVNAKSSSPVRLKTPRRIAHADPEGEEDDDSMDELLRPTPRKRHDAEDSPDELSQDVPFKARTTVKYNSNDNRVQVPKTSSHPHRTPSGQALRQSSQHATPSSQLQRESRSRPPGSQPRLRDTLRPSSSKDSVAIMDSQPDATADYQSIPQPKSLRFPSSPSTNEYSINQTTMATKTGYTSQVISSSMPPLPPRSSPTPSDDVLNEEVMADEAERVPSSPPILTDKDAATHEEEIEYDEHAYDEYGADVENHGENEPSVVDDDILMDEDEDLPVANQLPDQKAVAGKEVDVADDDELDLVQPEKVDLGTDEAVPSASLYVLHEKQTYRDEDSSKAVEYPHPPRMQRQNTVPETDALDETQPSCFPDNVQDDLASRTEMANHTNSTEPFQTAQEEQHGSQSNRPAPLSSREEGSDLIQLGNRIRSINDVHNLPATQQSIPEEEIEMPRLSGLDEEDPFLPRSSPAPPSAKRRKVTYTAKRKAFRSPVKPLTDSEPLSDPPPSSPLDGVQEVLADTPPKAPAREQEKQGGLAVVSTGGEAPYARPATRKPAGLPRSLKAQAQRKGALKPITRELLQSLSSPNKSPSKLRGSLTSRASTPPSPSRRRADAGDAQTNIDMIDVDNETDELAGPTPQTANVDSFVEIASNRDTTPSGNVLVPNRVFASWPGSHYYPATCIGRSTSRQLQVRFDDGNDTSLDAVHVRALSLRTGDHVKVDEAGMKKNTYVVVGFKDKIDDLGGEEYPTTDQLGFATIVLEEKRRDSLPAAKAILATEQVSVPMASIYLTTGLWTRLRDRSFNFSPPTSPNKATSRIGTPVIDPLATPSFTRRGTTAPSLLKDVTGRAASVASTARSGTSVFSNMAFVLTSTAADVDKDAIAKLIKSNGGQVLEHGFHELFDYESAEATSSQSRRRSISADEGSVGLALKHTRKDLGFVALISDSHSRSTKYIQALALNVPCLHLRWIQDSLAAARALSFAKYLLPAGVSKFLDPNGVLRSRTMSIYDPAGDDVSFAQTIQERDLLLHNQAVLLVTGKSKKEMERRQPFIFLTHALGSANVGRCADLAAAAQMLTEGQWDWVYVDNGERGVAEAAAELFGRTNGAKSGGAVKAKKGKKRKADESDEREELVARGELAGRKVRITCAEFVIQSLILGALVEE</sequence>
<dbReference type="CDD" id="cd17745">
    <property type="entry name" value="BRCT_p53bp1_rpt1"/>
    <property type="match status" value="1"/>
</dbReference>
<feature type="compositionally biased region" description="Polar residues" evidence="4">
    <location>
        <begin position="229"/>
        <end position="242"/>
    </location>
</feature>
<keyword evidence="2" id="KW-0227">DNA damage</keyword>
<dbReference type="InterPro" id="IPR041297">
    <property type="entry name" value="Crb2_Tudor"/>
</dbReference>
<keyword evidence="6" id="KW-0456">Lyase</keyword>
<evidence type="ECO:0000256" key="2">
    <source>
        <dbReference type="ARBA" id="ARBA00022763"/>
    </source>
</evidence>
<name>A0A9W8YH66_9PLEO</name>
<dbReference type="GO" id="GO:0000077">
    <property type="term" value="P:DNA damage checkpoint signaling"/>
    <property type="evidence" value="ECO:0007669"/>
    <property type="project" value="TreeGrafter"/>
</dbReference>
<feature type="compositionally biased region" description="Basic residues" evidence="4">
    <location>
        <begin position="877"/>
        <end position="891"/>
    </location>
</feature>
<dbReference type="GO" id="GO:0045944">
    <property type="term" value="P:positive regulation of transcription by RNA polymerase II"/>
    <property type="evidence" value="ECO:0007669"/>
    <property type="project" value="TreeGrafter"/>
</dbReference>
<dbReference type="InterPro" id="IPR036420">
    <property type="entry name" value="BRCT_dom_sf"/>
</dbReference>
<feature type="compositionally biased region" description="Acidic residues" evidence="4">
    <location>
        <begin position="161"/>
        <end position="172"/>
    </location>
</feature>
<gene>
    <name evidence="6" type="primary">RAD9</name>
    <name evidence="6" type="ORF">N0V83_000769</name>
</gene>
<dbReference type="SMART" id="SM00292">
    <property type="entry name" value="BRCT"/>
    <property type="match status" value="1"/>
</dbReference>
<feature type="compositionally biased region" description="Polar residues" evidence="4">
    <location>
        <begin position="554"/>
        <end position="593"/>
    </location>
</feature>
<reference evidence="6" key="1">
    <citation type="submission" date="2022-10" db="EMBL/GenBank/DDBJ databases">
        <title>Tapping the CABI collections for fungal endophytes: first genome assemblies for Collariella, Neodidymelliopsis, Ascochyta clinopodiicola, Didymella pomorum, Didymosphaeria variabile, Neocosmospora piperis and Neocucurbitaria cava.</title>
        <authorList>
            <person name="Hill R."/>
        </authorList>
    </citation>
    <scope>NUCLEOTIDE SEQUENCE</scope>
    <source>
        <strain evidence="6">IMI 356814</strain>
    </source>
</reference>
<evidence type="ECO:0000313" key="6">
    <source>
        <dbReference type="EMBL" id="KAJ4377939.1"/>
    </source>
</evidence>
<feature type="region of interest" description="Disordered" evidence="4">
    <location>
        <begin position="28"/>
        <end position="51"/>
    </location>
</feature>
<feature type="region of interest" description="Disordered" evidence="4">
    <location>
        <begin position="1507"/>
        <end position="1529"/>
    </location>
</feature>
<proteinExistence type="predicted"/>
<feature type="region of interest" description="Disordered" evidence="4">
    <location>
        <begin position="731"/>
        <end position="1022"/>
    </location>
</feature>
<dbReference type="GO" id="GO:0042393">
    <property type="term" value="F:histone binding"/>
    <property type="evidence" value="ECO:0007669"/>
    <property type="project" value="TreeGrafter"/>
</dbReference>
<dbReference type="GO" id="GO:0005634">
    <property type="term" value="C:nucleus"/>
    <property type="evidence" value="ECO:0007669"/>
    <property type="project" value="UniProtKB-SubCell"/>
</dbReference>
<feature type="compositionally biased region" description="Polar residues" evidence="4">
    <location>
        <begin position="1207"/>
        <end position="1219"/>
    </location>
</feature>
<comment type="caution">
    <text evidence="6">The sequence shown here is derived from an EMBL/GenBank/DDBJ whole genome shotgun (WGS) entry which is preliminary data.</text>
</comment>
<dbReference type="PANTHER" id="PTHR15321">
    <property type="entry name" value="TUMOR SUPPRESSOR P53-BINDING PROTEIN 1"/>
    <property type="match status" value="1"/>
</dbReference>
<dbReference type="InterPro" id="IPR001357">
    <property type="entry name" value="BRCT_dom"/>
</dbReference>
<keyword evidence="7" id="KW-1185">Reference proteome</keyword>
<dbReference type="SUPFAM" id="SSF52113">
    <property type="entry name" value="BRCT domain"/>
    <property type="match status" value="1"/>
</dbReference>
<feature type="compositionally biased region" description="Polar residues" evidence="4">
    <location>
        <begin position="786"/>
        <end position="811"/>
    </location>
</feature>
<dbReference type="Gene3D" id="3.40.50.10190">
    <property type="entry name" value="BRCT domain"/>
    <property type="match status" value="1"/>
</dbReference>
<feature type="compositionally biased region" description="Polar residues" evidence="4">
    <location>
        <begin position="177"/>
        <end position="193"/>
    </location>
</feature>
<dbReference type="EC" id="4.6.1.16" evidence="6"/>
<feature type="compositionally biased region" description="Basic and acidic residues" evidence="4">
    <location>
        <begin position="347"/>
        <end position="359"/>
    </location>
</feature>
<dbReference type="EMBL" id="JAPEUY010000001">
    <property type="protein sequence ID" value="KAJ4377939.1"/>
    <property type="molecule type" value="Genomic_DNA"/>
</dbReference>
<dbReference type="PANTHER" id="PTHR15321:SF3">
    <property type="entry name" value="TP53-BINDING PROTEIN 1"/>
    <property type="match status" value="1"/>
</dbReference>
<organism evidence="6 7">
    <name type="scientific">Neocucurbitaria cava</name>
    <dbReference type="NCBI Taxonomy" id="798079"/>
    <lineage>
        <taxon>Eukaryota</taxon>
        <taxon>Fungi</taxon>
        <taxon>Dikarya</taxon>
        <taxon>Ascomycota</taxon>
        <taxon>Pezizomycotina</taxon>
        <taxon>Dothideomycetes</taxon>
        <taxon>Pleosporomycetidae</taxon>
        <taxon>Pleosporales</taxon>
        <taxon>Pleosporineae</taxon>
        <taxon>Cucurbitariaceae</taxon>
        <taxon>Neocucurbitaria</taxon>
    </lineage>
</organism>
<comment type="subcellular location">
    <subcellularLocation>
        <location evidence="1">Nucleus</location>
    </subcellularLocation>
</comment>
<accession>A0A9W8YH66</accession>
<dbReference type="Pfam" id="PF18115">
    <property type="entry name" value="Tudor_3"/>
    <property type="match status" value="1"/>
</dbReference>
<feature type="compositionally biased region" description="Polar residues" evidence="4">
    <location>
        <begin position="37"/>
        <end position="51"/>
    </location>
</feature>
<feature type="compositionally biased region" description="Polar residues" evidence="4">
    <location>
        <begin position="474"/>
        <end position="489"/>
    </location>
</feature>
<evidence type="ECO:0000313" key="7">
    <source>
        <dbReference type="Proteomes" id="UP001140560"/>
    </source>
</evidence>